<evidence type="ECO:0000313" key="5">
    <source>
        <dbReference type="EMBL" id="AKT36831.1"/>
    </source>
</evidence>
<proteinExistence type="predicted"/>
<dbReference type="AlphaFoldDB" id="A0A0K1E7H2"/>
<dbReference type="InterPro" id="IPR011659">
    <property type="entry name" value="WD40"/>
</dbReference>
<reference evidence="5 6" key="1">
    <citation type="submission" date="2015-07" db="EMBL/GenBank/DDBJ databases">
        <title>Genome analysis of myxobacterium Chondromyces crocatus Cm c5 reveals a high potential for natural compound synthesis and the genetic basis for the loss of fruiting body formation.</title>
        <authorList>
            <person name="Zaburannyi N."/>
            <person name="Bunk B."/>
            <person name="Maier J."/>
            <person name="Overmann J."/>
            <person name="Mueller R."/>
        </authorList>
    </citation>
    <scope>NUCLEOTIDE SEQUENCE [LARGE SCALE GENOMIC DNA]</scope>
    <source>
        <strain evidence="5 6">Cm c5</strain>
    </source>
</reference>
<dbReference type="PANTHER" id="PTHR42776:SF27">
    <property type="entry name" value="DIPEPTIDYL PEPTIDASE FAMILY MEMBER 6"/>
    <property type="match status" value="1"/>
</dbReference>
<evidence type="ECO:0000256" key="3">
    <source>
        <dbReference type="SAM" id="MobiDB-lite"/>
    </source>
</evidence>
<organism evidence="5 6">
    <name type="scientific">Chondromyces crocatus</name>
    <dbReference type="NCBI Taxonomy" id="52"/>
    <lineage>
        <taxon>Bacteria</taxon>
        <taxon>Pseudomonadati</taxon>
        <taxon>Myxococcota</taxon>
        <taxon>Polyangia</taxon>
        <taxon>Polyangiales</taxon>
        <taxon>Polyangiaceae</taxon>
        <taxon>Chondromyces</taxon>
    </lineage>
</organism>
<feature type="domain" description="Peptidase S9 prolyl oligopeptidase catalytic" evidence="4">
    <location>
        <begin position="491"/>
        <end position="695"/>
    </location>
</feature>
<keyword evidence="2" id="KW-0645">Protease</keyword>
<gene>
    <name evidence="5" type="ORF">CMC5_009520</name>
</gene>
<dbReference type="GO" id="GO:0006508">
    <property type="term" value="P:proteolysis"/>
    <property type="evidence" value="ECO:0007669"/>
    <property type="project" value="InterPro"/>
</dbReference>
<dbReference type="InterPro" id="IPR029058">
    <property type="entry name" value="AB_hydrolase_fold"/>
</dbReference>
<dbReference type="InterPro" id="IPR001375">
    <property type="entry name" value="Peptidase_S9_cat"/>
</dbReference>
<dbReference type="STRING" id="52.CMC5_009520"/>
<dbReference type="RefSeq" id="WP_156338204.1">
    <property type="nucleotide sequence ID" value="NZ_CP012159.1"/>
</dbReference>
<sequence>MRTPARAWLLASLVGCGTAPTTPPAHPSAMMTPAPAPPSFLDASAEPPEPAPAPQLLEESHSETLPRAHHIASLPEIRGFALSPDGQQLAYVQRKPRLDPKAKPSDDDTLAGWTTEAQLWIVDRKTRVPRKLTHSTDAPTNLRWSPDGRAIAFVRAHKQRPALHLLPLHGGEAEVVDLGDLMPENYAFSPDGRFIAFTAPPSLTAAEKEARWRNGGVIDEATRFRSSQLWVVERGGTPRQITQGTAHVLGFRWSPSGQRFALVTSPTSDPYDASSHQTARVISTEGTTVRELTKESRPLGTLAWSPDGRHVAIESGDKTFSMLNTLTVHEVDTGRAWNVTEGIDTTLAGFAWSDEGKHLTLLISERTGTKLVRVPARGGRSTQLGATSRLLEPPLLTDQAGRWAAVLSSTPNDYFAPTLVDLKTGALDVVLPQGQHTDGWSPVKTETFRWKTADNVEIEGILTVSPHAGTGSAPLLVAPHGGPDAVSQDRFDAFARYFAARGYSVFRPNYRGSFGYGHAFYAANRGKLGAIEFTDIESGVDALIAAGRADPQRLYYGGWSWGGYITAWTIGHTRRYRAAVVGAGVIDVVSQYVLSDINHGSAAEWEFLGNPWKQPEKFADSNPLRFLHQVTTPTLVLHGEQDDRVPPVQGRALYRALVDIGCETRLLTYPREHHGFQEPAHRAHLWATWSAWYAAH</sequence>
<dbReference type="GO" id="GO:0004252">
    <property type="term" value="F:serine-type endopeptidase activity"/>
    <property type="evidence" value="ECO:0007669"/>
    <property type="project" value="TreeGrafter"/>
</dbReference>
<name>A0A0K1E7H2_CHOCO</name>
<keyword evidence="1" id="KW-0378">Hydrolase</keyword>
<dbReference type="OrthoDB" id="4269629at2"/>
<protein>
    <recommendedName>
        <fullName evidence="4">Peptidase S9 prolyl oligopeptidase catalytic domain-containing protein</fullName>
    </recommendedName>
</protein>
<dbReference type="Gene3D" id="3.40.50.1820">
    <property type="entry name" value="alpha/beta hydrolase"/>
    <property type="match status" value="1"/>
</dbReference>
<dbReference type="KEGG" id="ccro:CMC5_009520"/>
<evidence type="ECO:0000313" key="6">
    <source>
        <dbReference type="Proteomes" id="UP000067626"/>
    </source>
</evidence>
<dbReference type="InterPro" id="IPR011042">
    <property type="entry name" value="6-blade_b-propeller_TolB-like"/>
</dbReference>
<feature type="region of interest" description="Disordered" evidence="3">
    <location>
        <begin position="21"/>
        <end position="60"/>
    </location>
</feature>
<dbReference type="Pfam" id="PF07676">
    <property type="entry name" value="PD40"/>
    <property type="match status" value="1"/>
</dbReference>
<evidence type="ECO:0000256" key="1">
    <source>
        <dbReference type="ARBA" id="ARBA00022801"/>
    </source>
</evidence>
<evidence type="ECO:0000259" key="4">
    <source>
        <dbReference type="Pfam" id="PF00326"/>
    </source>
</evidence>
<dbReference type="EMBL" id="CP012159">
    <property type="protein sequence ID" value="AKT36831.1"/>
    <property type="molecule type" value="Genomic_DNA"/>
</dbReference>
<dbReference type="PANTHER" id="PTHR42776">
    <property type="entry name" value="SERINE PEPTIDASE S9 FAMILY MEMBER"/>
    <property type="match status" value="1"/>
</dbReference>
<dbReference type="SUPFAM" id="SSF82171">
    <property type="entry name" value="DPP6 N-terminal domain-like"/>
    <property type="match status" value="1"/>
</dbReference>
<accession>A0A0K1E7H2</accession>
<dbReference type="Pfam" id="PF00326">
    <property type="entry name" value="Peptidase_S9"/>
    <property type="match status" value="1"/>
</dbReference>
<dbReference type="Gene3D" id="2.120.10.30">
    <property type="entry name" value="TolB, C-terminal domain"/>
    <property type="match status" value="2"/>
</dbReference>
<keyword evidence="6" id="KW-1185">Reference proteome</keyword>
<keyword evidence="2" id="KW-0720">Serine protease</keyword>
<dbReference type="Proteomes" id="UP000067626">
    <property type="component" value="Chromosome"/>
</dbReference>
<dbReference type="SUPFAM" id="SSF53474">
    <property type="entry name" value="alpha/beta-Hydrolases"/>
    <property type="match status" value="1"/>
</dbReference>
<evidence type="ECO:0000256" key="2">
    <source>
        <dbReference type="ARBA" id="ARBA00022825"/>
    </source>
</evidence>